<protein>
    <submittedName>
        <fullName evidence="1">Uncharacterized protein</fullName>
    </submittedName>
</protein>
<proteinExistence type="predicted"/>
<comment type="caution">
    <text evidence="1">The sequence shown here is derived from an EMBL/GenBank/DDBJ whole genome shotgun (WGS) entry which is preliminary data.</text>
</comment>
<gene>
    <name evidence="1" type="ORF">B0H16DRAFT_829637</name>
</gene>
<sequence length="317" mass="35055">MPGMEPDDEIQKYYRQSSPWHSLLDHEIPEITFALLIRQMHAASSNTVHQTLDWTDFCPTLVPLWLKGLISREIQAKLCLGSVVTEAFNGFAEGFAPVGYVPNSCAFETNEWSMLYPNGKVTQGALGKRFTFPAGSFRASQGLDDDSPLIAMAIRLADTGKVDVHSTWLAQANKCIGRAITGTTRYRSGVVSTLGCAIFPQNQDGSPSTLRPEGIAQEVHIFPCSVAIKSEGGRIGLEFPEVDQFYWSLDPLGKTRLTQKESDALGFPRLRFCFVTAVNFWHDYQYSALSAFWQARGLNPHSNDVAELLGSALVEVE</sequence>
<evidence type="ECO:0000313" key="2">
    <source>
        <dbReference type="Proteomes" id="UP001215598"/>
    </source>
</evidence>
<organism evidence="1 2">
    <name type="scientific">Mycena metata</name>
    <dbReference type="NCBI Taxonomy" id="1033252"/>
    <lineage>
        <taxon>Eukaryota</taxon>
        <taxon>Fungi</taxon>
        <taxon>Dikarya</taxon>
        <taxon>Basidiomycota</taxon>
        <taxon>Agaricomycotina</taxon>
        <taxon>Agaricomycetes</taxon>
        <taxon>Agaricomycetidae</taxon>
        <taxon>Agaricales</taxon>
        <taxon>Marasmiineae</taxon>
        <taxon>Mycenaceae</taxon>
        <taxon>Mycena</taxon>
    </lineage>
</organism>
<keyword evidence="2" id="KW-1185">Reference proteome</keyword>
<evidence type="ECO:0000313" key="1">
    <source>
        <dbReference type="EMBL" id="KAJ7751356.1"/>
    </source>
</evidence>
<reference evidence="1" key="1">
    <citation type="submission" date="2023-03" db="EMBL/GenBank/DDBJ databases">
        <title>Massive genome expansion in bonnet fungi (Mycena s.s.) driven by repeated elements and novel gene families across ecological guilds.</title>
        <authorList>
            <consortium name="Lawrence Berkeley National Laboratory"/>
            <person name="Harder C.B."/>
            <person name="Miyauchi S."/>
            <person name="Viragh M."/>
            <person name="Kuo A."/>
            <person name="Thoen E."/>
            <person name="Andreopoulos B."/>
            <person name="Lu D."/>
            <person name="Skrede I."/>
            <person name="Drula E."/>
            <person name="Henrissat B."/>
            <person name="Morin E."/>
            <person name="Kohler A."/>
            <person name="Barry K."/>
            <person name="LaButti K."/>
            <person name="Morin E."/>
            <person name="Salamov A."/>
            <person name="Lipzen A."/>
            <person name="Mereny Z."/>
            <person name="Hegedus B."/>
            <person name="Baldrian P."/>
            <person name="Stursova M."/>
            <person name="Weitz H."/>
            <person name="Taylor A."/>
            <person name="Grigoriev I.V."/>
            <person name="Nagy L.G."/>
            <person name="Martin F."/>
            <person name="Kauserud H."/>
        </authorList>
    </citation>
    <scope>NUCLEOTIDE SEQUENCE</scope>
    <source>
        <strain evidence="1">CBHHK182m</strain>
    </source>
</reference>
<dbReference type="EMBL" id="JARKIB010000062">
    <property type="protein sequence ID" value="KAJ7751356.1"/>
    <property type="molecule type" value="Genomic_DNA"/>
</dbReference>
<accession>A0AAD7NAC3</accession>
<name>A0AAD7NAC3_9AGAR</name>
<dbReference type="AlphaFoldDB" id="A0AAD7NAC3"/>
<dbReference type="Proteomes" id="UP001215598">
    <property type="component" value="Unassembled WGS sequence"/>
</dbReference>